<evidence type="ECO:0008006" key="3">
    <source>
        <dbReference type="Google" id="ProtNLM"/>
    </source>
</evidence>
<sequence>MHFRSHVRATVLRVQFYEYIMLLIRECFQSENGFFFSDHLYVTAFAPALNVVVVVKWRRRTYAVCEVVRMIAPLSTNR</sequence>
<accession>A0AAV7TFI3</accession>
<comment type="caution">
    <text evidence="1">The sequence shown here is derived from an EMBL/GenBank/DDBJ whole genome shotgun (WGS) entry which is preliminary data.</text>
</comment>
<reference evidence="1" key="1">
    <citation type="journal article" date="2022" name="bioRxiv">
        <title>Sequencing and chromosome-scale assembly of the giantPleurodeles waltlgenome.</title>
        <authorList>
            <person name="Brown T."/>
            <person name="Elewa A."/>
            <person name="Iarovenko S."/>
            <person name="Subramanian E."/>
            <person name="Araus A.J."/>
            <person name="Petzold A."/>
            <person name="Susuki M."/>
            <person name="Suzuki K.-i.T."/>
            <person name="Hayashi T."/>
            <person name="Toyoda A."/>
            <person name="Oliveira C."/>
            <person name="Osipova E."/>
            <person name="Leigh N.D."/>
            <person name="Simon A."/>
            <person name="Yun M.H."/>
        </authorList>
    </citation>
    <scope>NUCLEOTIDE SEQUENCE</scope>
    <source>
        <strain evidence="1">20211129_DDA</strain>
        <tissue evidence="1">Liver</tissue>
    </source>
</reference>
<dbReference type="AlphaFoldDB" id="A0AAV7TFI3"/>
<evidence type="ECO:0000313" key="1">
    <source>
        <dbReference type="EMBL" id="KAJ1175160.1"/>
    </source>
</evidence>
<organism evidence="1 2">
    <name type="scientific">Pleurodeles waltl</name>
    <name type="common">Iberian ribbed newt</name>
    <dbReference type="NCBI Taxonomy" id="8319"/>
    <lineage>
        <taxon>Eukaryota</taxon>
        <taxon>Metazoa</taxon>
        <taxon>Chordata</taxon>
        <taxon>Craniata</taxon>
        <taxon>Vertebrata</taxon>
        <taxon>Euteleostomi</taxon>
        <taxon>Amphibia</taxon>
        <taxon>Batrachia</taxon>
        <taxon>Caudata</taxon>
        <taxon>Salamandroidea</taxon>
        <taxon>Salamandridae</taxon>
        <taxon>Pleurodelinae</taxon>
        <taxon>Pleurodeles</taxon>
    </lineage>
</organism>
<dbReference type="Proteomes" id="UP001066276">
    <property type="component" value="Chromosome 3_2"/>
</dbReference>
<name>A0AAV7TFI3_PLEWA</name>
<protein>
    <recommendedName>
        <fullName evidence="3">Secreted protein</fullName>
    </recommendedName>
</protein>
<proteinExistence type="predicted"/>
<evidence type="ECO:0000313" key="2">
    <source>
        <dbReference type="Proteomes" id="UP001066276"/>
    </source>
</evidence>
<gene>
    <name evidence="1" type="ORF">NDU88_000451</name>
</gene>
<dbReference type="EMBL" id="JANPWB010000006">
    <property type="protein sequence ID" value="KAJ1175160.1"/>
    <property type="molecule type" value="Genomic_DNA"/>
</dbReference>
<keyword evidence="2" id="KW-1185">Reference proteome</keyword>